<dbReference type="EMBL" id="MHMT01000005">
    <property type="protein sequence ID" value="OGZ33090.1"/>
    <property type="molecule type" value="Genomic_DNA"/>
</dbReference>
<accession>A0A1G2F652</accession>
<gene>
    <name evidence="1" type="ORF">A2V69_02765</name>
</gene>
<dbReference type="AlphaFoldDB" id="A0A1G2F652"/>
<reference evidence="1 2" key="1">
    <citation type="journal article" date="2016" name="Nat. Commun.">
        <title>Thousands of microbial genomes shed light on interconnected biogeochemical processes in an aquifer system.</title>
        <authorList>
            <person name="Anantharaman K."/>
            <person name="Brown C.T."/>
            <person name="Hug L.A."/>
            <person name="Sharon I."/>
            <person name="Castelle C.J."/>
            <person name="Probst A.J."/>
            <person name="Thomas B.C."/>
            <person name="Singh A."/>
            <person name="Wilkins M.J."/>
            <person name="Karaoz U."/>
            <person name="Brodie E.L."/>
            <person name="Williams K.H."/>
            <person name="Hubbard S.S."/>
            <person name="Banfield J.F."/>
        </authorList>
    </citation>
    <scope>NUCLEOTIDE SEQUENCE [LARGE SCALE GENOMIC DNA]</scope>
</reference>
<organism evidence="1 2">
    <name type="scientific">Candidatus Portnoybacteria bacterium RBG_13_40_8</name>
    <dbReference type="NCBI Taxonomy" id="1801990"/>
    <lineage>
        <taxon>Bacteria</taxon>
        <taxon>Candidatus Portnoyibacteriota</taxon>
    </lineage>
</organism>
<protein>
    <submittedName>
        <fullName evidence="1">Uncharacterized protein</fullName>
    </submittedName>
</protein>
<dbReference type="Pfam" id="PF13384">
    <property type="entry name" value="HTH_23"/>
    <property type="match status" value="1"/>
</dbReference>
<name>A0A1G2F652_9BACT</name>
<evidence type="ECO:0000313" key="1">
    <source>
        <dbReference type="EMBL" id="OGZ33090.1"/>
    </source>
</evidence>
<dbReference type="Proteomes" id="UP000177810">
    <property type="component" value="Unassembled WGS sequence"/>
</dbReference>
<comment type="caution">
    <text evidence="1">The sequence shown here is derived from an EMBL/GenBank/DDBJ whole genome shotgun (WGS) entry which is preliminary data.</text>
</comment>
<dbReference type="STRING" id="1801990.A2V69_02765"/>
<sequence length="223" mass="26756">MKLKEKLRAIRLRKKGKSYKEIQKNISVSKSTLSIWLRDIKLTPLQEKRIYVELRQKNAYRLAKANQRERIRKTGEIIKTAKKEIPSYLRDPLFLAGLMLYWAEGDKSDESEVVKFSNSDPEMIRFMMKWFRKICKIPERKFRIALHIHELHCRKNIENYWSKLTNISRNQFHKTQIKPTSLGQRKNILYNGTCAIRISDKNLFRKIKGWKLGFLEMQNKMPR</sequence>
<proteinExistence type="predicted"/>
<evidence type="ECO:0000313" key="2">
    <source>
        <dbReference type="Proteomes" id="UP000177810"/>
    </source>
</evidence>